<feature type="region of interest" description="Disordered" evidence="1">
    <location>
        <begin position="107"/>
        <end position="175"/>
    </location>
</feature>
<comment type="caution">
    <text evidence="2">The sequence shown here is derived from an EMBL/GenBank/DDBJ whole genome shotgun (WGS) entry which is preliminary data.</text>
</comment>
<proteinExistence type="predicted"/>
<dbReference type="GO" id="GO:0010369">
    <property type="term" value="C:chromocenter"/>
    <property type="evidence" value="ECO:0007669"/>
    <property type="project" value="TreeGrafter"/>
</dbReference>
<protein>
    <submittedName>
        <fullName evidence="2">(spotted green pufferfish) hypothetical protein</fullName>
    </submittedName>
</protein>
<reference evidence="2" key="1">
    <citation type="journal article" date="2004" name="Nature">
        <title>Genome duplication in the teleost fish Tetraodon nigroviridis reveals the early vertebrate proto-karyotype.</title>
        <authorList>
            <person name="Jaillon O."/>
            <person name="Aury J.-M."/>
            <person name="Brunet F."/>
            <person name="Petit J.-L."/>
            <person name="Stange-Thomann N."/>
            <person name="Mauceli E."/>
            <person name="Bouneau L."/>
            <person name="Fischer C."/>
            <person name="Ozouf-Costaz C."/>
            <person name="Bernot A."/>
            <person name="Nicaud S."/>
            <person name="Jaffe D."/>
            <person name="Fisher S."/>
            <person name="Lutfalla G."/>
            <person name="Dossat C."/>
            <person name="Segurens B."/>
            <person name="Dasilva C."/>
            <person name="Salanoubat M."/>
            <person name="Levy M."/>
            <person name="Boudet N."/>
            <person name="Castellano S."/>
            <person name="Anthouard V."/>
            <person name="Jubin C."/>
            <person name="Castelli V."/>
            <person name="Katinka M."/>
            <person name="Vacherie B."/>
            <person name="Biemont C."/>
            <person name="Skalli Z."/>
            <person name="Cattolico L."/>
            <person name="Poulain J."/>
            <person name="De Berardinis V."/>
            <person name="Cruaud C."/>
            <person name="Duprat S."/>
            <person name="Brottier P."/>
            <person name="Coutanceau J.-P."/>
            <person name="Gouzy J."/>
            <person name="Parra G."/>
            <person name="Lardier G."/>
            <person name="Chapple C."/>
            <person name="McKernan K.J."/>
            <person name="McEwan P."/>
            <person name="Bosak S."/>
            <person name="Kellis M."/>
            <person name="Volff J.-N."/>
            <person name="Guigo R."/>
            <person name="Zody M.C."/>
            <person name="Mesirov J."/>
            <person name="Lindblad-Toh K."/>
            <person name="Birren B."/>
            <person name="Nusbaum C."/>
            <person name="Kahn D."/>
            <person name="Robinson-Rechavi M."/>
            <person name="Laudet V."/>
            <person name="Schachter V."/>
            <person name="Quetier F."/>
            <person name="Saurin W."/>
            <person name="Scarpelli C."/>
            <person name="Wincker P."/>
            <person name="Lander E.S."/>
            <person name="Weissenbach J."/>
            <person name="Roest Crollius H."/>
        </authorList>
    </citation>
    <scope>NUCLEOTIDE SEQUENCE [LARGE SCALE GENOMIC DNA]</scope>
</reference>
<evidence type="ECO:0000256" key="1">
    <source>
        <dbReference type="SAM" id="MobiDB-lite"/>
    </source>
</evidence>
<sequence>GLLGMPLNQILNQQNAASFPASSLLSAAAKAQLANQNKLGAAASSAAAMAAMGPGGGGGCSNGHPRGMEGHSTLSPMLPPNSTVLLAAPEGQSGRAALRDKLMAHRGTPCAAAGPRPAPPPGTTTAAATWSTTCSAKGARRGPTRPGPAPRSRCGRRGGSGTFPPAPPWPSCSSP</sequence>
<accession>Q4RBY8</accession>
<dbReference type="OrthoDB" id="641149at2759"/>
<dbReference type="GO" id="GO:0003682">
    <property type="term" value="F:chromatin binding"/>
    <property type="evidence" value="ECO:0007669"/>
    <property type="project" value="TreeGrafter"/>
</dbReference>
<dbReference type="PANTHER" id="PTHR16112:SF18">
    <property type="entry name" value="METHYL-CPG-BINDING DOMAIN PROTEIN 5"/>
    <property type="match status" value="1"/>
</dbReference>
<feature type="non-terminal residue" evidence="2">
    <location>
        <position position="1"/>
    </location>
</feature>
<dbReference type="GO" id="GO:0005634">
    <property type="term" value="C:nucleus"/>
    <property type="evidence" value="ECO:0007669"/>
    <property type="project" value="TreeGrafter"/>
</dbReference>
<feature type="compositionally biased region" description="Low complexity" evidence="1">
    <location>
        <begin position="123"/>
        <end position="137"/>
    </location>
</feature>
<evidence type="ECO:0000313" key="2">
    <source>
        <dbReference type="EMBL" id="CAG14095.1"/>
    </source>
</evidence>
<reference evidence="2" key="2">
    <citation type="submission" date="2004-02" db="EMBL/GenBank/DDBJ databases">
        <authorList>
            <consortium name="Genoscope"/>
            <consortium name="Whitehead Institute Centre for Genome Research"/>
        </authorList>
    </citation>
    <scope>NUCLEOTIDE SEQUENCE</scope>
</reference>
<dbReference type="AlphaFoldDB" id="Q4RBY8"/>
<organism evidence="2">
    <name type="scientific">Tetraodon nigroviridis</name>
    <name type="common">Spotted green pufferfish</name>
    <name type="synonym">Chelonodon nigroviridis</name>
    <dbReference type="NCBI Taxonomy" id="99883"/>
    <lineage>
        <taxon>Eukaryota</taxon>
        <taxon>Metazoa</taxon>
        <taxon>Chordata</taxon>
        <taxon>Craniata</taxon>
        <taxon>Vertebrata</taxon>
        <taxon>Euteleostomi</taxon>
        <taxon>Actinopterygii</taxon>
        <taxon>Neopterygii</taxon>
        <taxon>Teleostei</taxon>
        <taxon>Neoteleostei</taxon>
        <taxon>Acanthomorphata</taxon>
        <taxon>Eupercaria</taxon>
        <taxon>Tetraodontiformes</taxon>
        <taxon>Tetradontoidea</taxon>
        <taxon>Tetraodontidae</taxon>
        <taxon>Tetraodon</taxon>
    </lineage>
</organism>
<name>Q4RBY8_TETNG</name>
<dbReference type="PANTHER" id="PTHR16112">
    <property type="entry name" value="METHYL-CPG BINDING PROTEIN, DROSOPHILA"/>
    <property type="match status" value="1"/>
</dbReference>
<dbReference type="KEGG" id="tng:GSTEN00038232G001"/>
<dbReference type="EMBL" id="CAAE01020279">
    <property type="protein sequence ID" value="CAG14095.1"/>
    <property type="molecule type" value="Genomic_DNA"/>
</dbReference>
<gene>
    <name evidence="2" type="ORF">GSTENG00038232001</name>
</gene>
<feature type="compositionally biased region" description="Pro residues" evidence="1">
    <location>
        <begin position="164"/>
        <end position="175"/>
    </location>
</feature>